<dbReference type="RefSeq" id="WP_114960277.1">
    <property type="nucleotide sequence ID" value="NZ_MSZW01000033.1"/>
</dbReference>
<evidence type="ECO:0000313" key="11">
    <source>
        <dbReference type="EMBL" id="TCT24367.1"/>
    </source>
</evidence>
<reference evidence="11 12" key="1">
    <citation type="submission" date="2019-03" db="EMBL/GenBank/DDBJ databases">
        <title>Genomic Encyclopedia of Type Strains, Phase IV (KMG-IV): sequencing the most valuable type-strain genomes for metagenomic binning, comparative biology and taxonomic classification.</title>
        <authorList>
            <person name="Goeker M."/>
        </authorList>
    </citation>
    <scope>NUCLEOTIDE SEQUENCE [LARGE SCALE GENOMIC DNA]</scope>
    <source>
        <strain evidence="11 12">DSM 13605</strain>
    </source>
</reference>
<dbReference type="Gene3D" id="1.10.1380.10">
    <property type="entry name" value="Neutral endopeptidase , domain2"/>
    <property type="match status" value="1"/>
</dbReference>
<evidence type="ECO:0000259" key="9">
    <source>
        <dbReference type="Pfam" id="PF01431"/>
    </source>
</evidence>
<feature type="chain" id="PRO_5020692232" evidence="8">
    <location>
        <begin position="27"/>
        <end position="671"/>
    </location>
</feature>
<name>A0A4R3N777_9GAMM</name>
<dbReference type="AlphaFoldDB" id="A0A4R3N777"/>
<evidence type="ECO:0000256" key="7">
    <source>
        <dbReference type="ARBA" id="ARBA00023049"/>
    </source>
</evidence>
<keyword evidence="3" id="KW-0645">Protease</keyword>
<evidence type="ECO:0000259" key="10">
    <source>
        <dbReference type="Pfam" id="PF05649"/>
    </source>
</evidence>
<dbReference type="EMBL" id="SMAP01000004">
    <property type="protein sequence ID" value="TCT24367.1"/>
    <property type="molecule type" value="Genomic_DNA"/>
</dbReference>
<dbReference type="PANTHER" id="PTHR11733:SF167">
    <property type="entry name" value="FI17812P1-RELATED"/>
    <property type="match status" value="1"/>
</dbReference>
<keyword evidence="7" id="KW-0482">Metalloprotease</keyword>
<dbReference type="PRINTS" id="PR00786">
    <property type="entry name" value="NEPRILYSIN"/>
</dbReference>
<keyword evidence="8" id="KW-0732">Signal</keyword>
<evidence type="ECO:0000256" key="3">
    <source>
        <dbReference type="ARBA" id="ARBA00022670"/>
    </source>
</evidence>
<dbReference type="GO" id="GO:0046872">
    <property type="term" value="F:metal ion binding"/>
    <property type="evidence" value="ECO:0007669"/>
    <property type="project" value="UniProtKB-KW"/>
</dbReference>
<evidence type="ECO:0000313" key="12">
    <source>
        <dbReference type="Proteomes" id="UP000295414"/>
    </source>
</evidence>
<comment type="caution">
    <text evidence="11">The sequence shown here is derived from an EMBL/GenBank/DDBJ whole genome shotgun (WGS) entry which is preliminary data.</text>
</comment>
<dbReference type="Pfam" id="PF05649">
    <property type="entry name" value="Peptidase_M13_N"/>
    <property type="match status" value="1"/>
</dbReference>
<keyword evidence="6" id="KW-0862">Zinc</keyword>
<dbReference type="InterPro" id="IPR024079">
    <property type="entry name" value="MetalloPept_cat_dom_sf"/>
</dbReference>
<evidence type="ECO:0000256" key="6">
    <source>
        <dbReference type="ARBA" id="ARBA00022833"/>
    </source>
</evidence>
<dbReference type="GO" id="GO:0004222">
    <property type="term" value="F:metalloendopeptidase activity"/>
    <property type="evidence" value="ECO:0007669"/>
    <property type="project" value="InterPro"/>
</dbReference>
<evidence type="ECO:0000256" key="8">
    <source>
        <dbReference type="SAM" id="SignalP"/>
    </source>
</evidence>
<protein>
    <submittedName>
        <fullName evidence="11">Putative endopeptidase</fullName>
    </submittedName>
</protein>
<dbReference type="InterPro" id="IPR018497">
    <property type="entry name" value="Peptidase_M13_C"/>
</dbReference>
<evidence type="ECO:0000256" key="1">
    <source>
        <dbReference type="ARBA" id="ARBA00001947"/>
    </source>
</evidence>
<keyword evidence="5" id="KW-0378">Hydrolase</keyword>
<dbReference type="CDD" id="cd08662">
    <property type="entry name" value="M13"/>
    <property type="match status" value="1"/>
</dbReference>
<dbReference type="OrthoDB" id="9775677at2"/>
<organism evidence="11 12">
    <name type="scientific">Thermomonas haemolytica</name>
    <dbReference type="NCBI Taxonomy" id="141949"/>
    <lineage>
        <taxon>Bacteria</taxon>
        <taxon>Pseudomonadati</taxon>
        <taxon>Pseudomonadota</taxon>
        <taxon>Gammaproteobacteria</taxon>
        <taxon>Lysobacterales</taxon>
        <taxon>Lysobacteraceae</taxon>
        <taxon>Thermomonas</taxon>
    </lineage>
</organism>
<dbReference type="SUPFAM" id="SSF55486">
    <property type="entry name" value="Metalloproteases ('zincins'), catalytic domain"/>
    <property type="match status" value="1"/>
</dbReference>
<evidence type="ECO:0000256" key="4">
    <source>
        <dbReference type="ARBA" id="ARBA00022723"/>
    </source>
</evidence>
<gene>
    <name evidence="11" type="ORF">EDC34_10451</name>
</gene>
<dbReference type="Proteomes" id="UP000295414">
    <property type="component" value="Unassembled WGS sequence"/>
</dbReference>
<evidence type="ECO:0000256" key="5">
    <source>
        <dbReference type="ARBA" id="ARBA00022801"/>
    </source>
</evidence>
<sequence length="671" mass="72398">MPTPRPLALALLAALAASLASPQGLAAKKKPVAHKKAAAVVSASCDDLYAEANKGWLAANPMPAAGAISALGQLSARAEQQQRDLLDAFMRTPHGTVQKLLGDFWASGLDEAAIEADGAAPVAPLLQRIDAIRSSKDIAPAVAALHQVGIPVLFGFNADVDLRDLDRHLGYFTQGGLGLPDPAYYTRSDADTQALMARYADYMRKILALTGVPAKDIEAQTALALDVEKRIAAAERPLADLRDPRRNFAPVATAGLGKQYRNLQLDAFLKAQGVSDDTVSMADPALFAKLDALVGTLKPAQWQAYLRWRVGDAMAPYLSKSWRDAAFDFRGKVLLGQTEPAPRWKQVLDAINLAAGPMLGREYAAAYLPDANRKQAEQIATQVRDALKQEIERGELLQGAAKAEALKKLDGLKVEIGAPRRDLDYTVQPMGRGSFGSNMLIASTWRHRQEMRRIGKGNAERRWDVLPQQPALAYDLAHNRLIVTAAMLQAPVLDPAMPLGNQYGAFGALVGHELSHAVDGLGRHVDADGNVRDWWTPEDAARWEAMANRVGRFYGGLPYPGLAGTKVDGTLTRDEDVADLAGVTLARAALTAAKPELDAQTEKGFYTGWAQLWAQQVTADEARLRARQDVRAPGLWRANAPAMQQPGFGAAFGCKAGAPMLVKDAERIQPY</sequence>
<feature type="signal peptide" evidence="8">
    <location>
        <begin position="1"/>
        <end position="26"/>
    </location>
</feature>
<comment type="similarity">
    <text evidence="2">Belongs to the peptidase M13 family.</text>
</comment>
<dbReference type="PROSITE" id="PS51885">
    <property type="entry name" value="NEPRILYSIN"/>
    <property type="match status" value="1"/>
</dbReference>
<feature type="domain" description="Peptidase M13 C-terminal" evidence="9">
    <location>
        <begin position="474"/>
        <end position="667"/>
    </location>
</feature>
<evidence type="ECO:0000256" key="2">
    <source>
        <dbReference type="ARBA" id="ARBA00007357"/>
    </source>
</evidence>
<dbReference type="InterPro" id="IPR008753">
    <property type="entry name" value="Peptidase_M13_N"/>
</dbReference>
<accession>A0A4R3N777</accession>
<keyword evidence="12" id="KW-1185">Reference proteome</keyword>
<feature type="domain" description="Peptidase M13 N-terminal" evidence="10">
    <location>
        <begin position="45"/>
        <end position="419"/>
    </location>
</feature>
<dbReference type="GO" id="GO:0005886">
    <property type="term" value="C:plasma membrane"/>
    <property type="evidence" value="ECO:0007669"/>
    <property type="project" value="TreeGrafter"/>
</dbReference>
<keyword evidence="4" id="KW-0479">Metal-binding</keyword>
<dbReference type="PANTHER" id="PTHR11733">
    <property type="entry name" value="ZINC METALLOPROTEASE FAMILY M13 NEPRILYSIN-RELATED"/>
    <property type="match status" value="1"/>
</dbReference>
<dbReference type="GO" id="GO:0016485">
    <property type="term" value="P:protein processing"/>
    <property type="evidence" value="ECO:0007669"/>
    <property type="project" value="TreeGrafter"/>
</dbReference>
<comment type="cofactor">
    <cofactor evidence="1">
        <name>Zn(2+)</name>
        <dbReference type="ChEBI" id="CHEBI:29105"/>
    </cofactor>
</comment>
<dbReference type="InterPro" id="IPR042089">
    <property type="entry name" value="Peptidase_M13_dom_2"/>
</dbReference>
<proteinExistence type="inferred from homology"/>
<dbReference type="Pfam" id="PF01431">
    <property type="entry name" value="Peptidase_M13"/>
    <property type="match status" value="1"/>
</dbReference>
<dbReference type="InterPro" id="IPR000718">
    <property type="entry name" value="Peptidase_M13"/>
</dbReference>
<dbReference type="Gene3D" id="3.40.390.10">
    <property type="entry name" value="Collagenase (Catalytic Domain)"/>
    <property type="match status" value="1"/>
</dbReference>